<dbReference type="AlphaFoldDB" id="A0A9W8UUT6"/>
<sequence>MNVRDGKADIYTEWNCDQVDDENWKDGFRRAGSITKHDCLDLRHVYQDQDVAYYVDKGVKPGIARSWVQGIKAWADEQ</sequence>
<dbReference type="EMBL" id="JAOQAV010000109">
    <property type="protein sequence ID" value="KAJ4177380.1"/>
    <property type="molecule type" value="Genomic_DNA"/>
</dbReference>
<dbReference type="Proteomes" id="UP001152087">
    <property type="component" value="Unassembled WGS sequence"/>
</dbReference>
<protein>
    <submittedName>
        <fullName evidence="1">Uncharacterized protein</fullName>
    </submittedName>
</protein>
<keyword evidence="2" id="KW-1185">Reference proteome</keyword>
<name>A0A9W8UUT6_9HYPO</name>
<comment type="caution">
    <text evidence="1">The sequence shown here is derived from an EMBL/GenBank/DDBJ whole genome shotgun (WGS) entry which is preliminary data.</text>
</comment>
<organism evidence="1 2">
    <name type="scientific">Fusarium falciforme</name>
    <dbReference type="NCBI Taxonomy" id="195108"/>
    <lineage>
        <taxon>Eukaryota</taxon>
        <taxon>Fungi</taxon>
        <taxon>Dikarya</taxon>
        <taxon>Ascomycota</taxon>
        <taxon>Pezizomycotina</taxon>
        <taxon>Sordariomycetes</taxon>
        <taxon>Hypocreomycetidae</taxon>
        <taxon>Hypocreales</taxon>
        <taxon>Nectriaceae</taxon>
        <taxon>Fusarium</taxon>
        <taxon>Fusarium solani species complex</taxon>
    </lineage>
</organism>
<evidence type="ECO:0000313" key="1">
    <source>
        <dbReference type="EMBL" id="KAJ4177380.1"/>
    </source>
</evidence>
<accession>A0A9W8UUT6</accession>
<reference evidence="1" key="1">
    <citation type="submission" date="2022-09" db="EMBL/GenBank/DDBJ databases">
        <title>Fusarium specimens isolated from Avocado Roots.</title>
        <authorList>
            <person name="Stajich J."/>
            <person name="Roper C."/>
            <person name="Heimlech-Rivalta G."/>
        </authorList>
    </citation>
    <scope>NUCLEOTIDE SEQUENCE</scope>
    <source>
        <strain evidence="1">A02</strain>
    </source>
</reference>
<evidence type="ECO:0000313" key="2">
    <source>
        <dbReference type="Proteomes" id="UP001152087"/>
    </source>
</evidence>
<proteinExistence type="predicted"/>
<gene>
    <name evidence="1" type="ORF">NW755_013889</name>
</gene>